<dbReference type="Pfam" id="PF02970">
    <property type="entry name" value="TBCA"/>
    <property type="match status" value="1"/>
</dbReference>
<evidence type="ECO:0000256" key="9">
    <source>
        <dbReference type="ARBA" id="ARBA00026055"/>
    </source>
</evidence>
<dbReference type="STRING" id="121224.E0VSZ7"/>
<evidence type="ECO:0000256" key="8">
    <source>
        <dbReference type="ARBA" id="ARBA00023212"/>
    </source>
</evidence>
<dbReference type="RefSeq" id="XP_002429241.1">
    <property type="nucleotide sequence ID" value="XM_002429196.1"/>
</dbReference>
<dbReference type="InterPro" id="IPR004226">
    <property type="entry name" value="TBCA"/>
</dbReference>
<evidence type="ECO:0000256" key="4">
    <source>
        <dbReference type="ARBA" id="ARBA00015002"/>
    </source>
</evidence>
<reference evidence="13" key="3">
    <citation type="submission" date="2021-02" db="UniProtKB">
        <authorList>
            <consortium name="EnsemblMetazoa"/>
        </authorList>
    </citation>
    <scope>IDENTIFICATION</scope>
    <source>
        <strain evidence="13">USDA</strain>
    </source>
</reference>
<dbReference type="InterPro" id="IPR031974">
    <property type="entry name" value="PDCD7"/>
</dbReference>
<dbReference type="EMBL" id="DS235758">
    <property type="protein sequence ID" value="EEB16503.1"/>
    <property type="molecule type" value="Genomic_DNA"/>
</dbReference>
<dbReference type="GO" id="GO:0048487">
    <property type="term" value="F:beta-tubulin binding"/>
    <property type="evidence" value="ECO:0007669"/>
    <property type="project" value="InterPro"/>
</dbReference>
<comment type="similarity">
    <text evidence="3">Belongs to the TBCA family.</text>
</comment>
<dbReference type="InterPro" id="IPR036126">
    <property type="entry name" value="TBCA_sf"/>
</dbReference>
<keyword evidence="6" id="KW-0493">Microtubule</keyword>
<gene>
    <name evidence="13" type="primary">8229927</name>
    <name evidence="12" type="ORF">Phum_PHUM424700</name>
</gene>
<evidence type="ECO:0000313" key="13">
    <source>
        <dbReference type="EnsemblMetazoa" id="PHUM424700-PA"/>
    </source>
</evidence>
<evidence type="ECO:0000313" key="12">
    <source>
        <dbReference type="EMBL" id="EEB16503.1"/>
    </source>
</evidence>
<dbReference type="EnsemblMetazoa" id="PHUM424700-RA">
    <property type="protein sequence ID" value="PHUM424700-PA"/>
    <property type="gene ID" value="PHUM424700"/>
</dbReference>
<dbReference type="AlphaFoldDB" id="E0VSZ7"/>
<comment type="function">
    <text evidence="1">Tubulin-folding protein; involved in the early step of the tubulin folding pathway.</text>
</comment>
<dbReference type="GO" id="GO:0005874">
    <property type="term" value="C:microtubule"/>
    <property type="evidence" value="ECO:0007669"/>
    <property type="project" value="UniProtKB-KW"/>
</dbReference>
<dbReference type="SUPFAM" id="SSF46988">
    <property type="entry name" value="Tubulin chaperone cofactor A"/>
    <property type="match status" value="1"/>
</dbReference>
<evidence type="ECO:0000313" key="14">
    <source>
        <dbReference type="Proteomes" id="UP000009046"/>
    </source>
</evidence>
<evidence type="ECO:0000256" key="6">
    <source>
        <dbReference type="ARBA" id="ARBA00022701"/>
    </source>
</evidence>
<dbReference type="GO" id="GO:0007021">
    <property type="term" value="P:tubulin complex assembly"/>
    <property type="evidence" value="ECO:0007669"/>
    <property type="project" value="InterPro"/>
</dbReference>
<dbReference type="eggNOG" id="KOG3470">
    <property type="taxonomic scope" value="Eukaryota"/>
</dbReference>
<reference evidence="12" key="1">
    <citation type="submission" date="2007-04" db="EMBL/GenBank/DDBJ databases">
        <title>Annotation of Pediculus humanus corporis strain USDA.</title>
        <authorList>
            <person name="Kirkness E."/>
            <person name="Hannick L."/>
            <person name="Hass B."/>
            <person name="Bruggner R."/>
            <person name="Lawson D."/>
            <person name="Bidwell S."/>
            <person name="Joardar V."/>
            <person name="Caler E."/>
            <person name="Walenz B."/>
            <person name="Inman J."/>
            <person name="Schobel S."/>
            <person name="Galinsky K."/>
            <person name="Amedeo P."/>
            <person name="Strausberg R."/>
        </authorList>
    </citation>
    <scope>NUCLEOTIDE SEQUENCE</scope>
    <source>
        <strain evidence="12">USDA</strain>
    </source>
</reference>
<keyword evidence="7" id="KW-0143">Chaperone</keyword>
<dbReference type="FunFam" id="1.20.58.90:FF:000010">
    <property type="entry name" value="Tubulin-specific chaperone A"/>
    <property type="match status" value="1"/>
</dbReference>
<evidence type="ECO:0000256" key="2">
    <source>
        <dbReference type="ARBA" id="ARBA00004245"/>
    </source>
</evidence>
<dbReference type="GO" id="GO:0005829">
    <property type="term" value="C:cytosol"/>
    <property type="evidence" value="ECO:0007669"/>
    <property type="project" value="TreeGrafter"/>
</dbReference>
<sequence length="449" mass="53658">MADSRLKQIKIKTGIVKRIAKEKICYDKEANEQRLRVQKLKDECREEYYVKKQEEVLQETLMMVPDCQRRLEKAFEELKNILQGEKDLEFTDEYSVAKKTLEEAQPLLPNPGELLHFCYTRFNNMPPYYYSSFNAQQQNHYNKKSKETCVTNEQRKKDEEFIDNFVSNIQCKKFVEINSPLKISQAKQLISEIVSLKKNLEEKSLNLCETHENFDMEWNLIEKEMNEIDEKLMKLNSSIKPLKSLLIKRMKKRNGQKKKKWKYSSYKMEMKKQIEMKHEMIDKILNERNDEVEAIKREASLKRQADSVLHEVRRKKHEGMKTLQLLTALMKLRELRLKEEEKKGGYCSKELTNVFHEIVEKLQKLWEKQIDIYKLEEKGLKIMLEETTFHHVKESKFEMNLLQWEKALFGDVTNDKNFQLLTKADNDIEALINVGFYHQKQVMKTGKNF</sequence>
<protein>
    <recommendedName>
        <fullName evidence="4">Tubulin-specific chaperone A</fullName>
    </recommendedName>
    <alternativeName>
        <fullName evidence="11">TCP1-chaperonin cofactor A</fullName>
    </alternativeName>
    <alternativeName>
        <fullName evidence="10">Tubulin-folding cofactor A</fullName>
    </alternativeName>
</protein>
<dbReference type="CTD" id="8229927"/>
<dbReference type="PANTHER" id="PTHR21500">
    <property type="entry name" value="TUBULIN-SPECIFIC CHAPERONE A"/>
    <property type="match status" value="1"/>
</dbReference>
<dbReference type="VEuPathDB" id="VectorBase:PHUM424700"/>
<dbReference type="InParanoid" id="E0VSZ7"/>
<evidence type="ECO:0000256" key="7">
    <source>
        <dbReference type="ARBA" id="ARBA00023186"/>
    </source>
</evidence>
<name>E0VSZ7_PEDHC</name>
<dbReference type="GeneID" id="8229927"/>
<dbReference type="Proteomes" id="UP000009046">
    <property type="component" value="Unassembled WGS sequence"/>
</dbReference>
<dbReference type="OMA" id="CETHENF"/>
<keyword evidence="5" id="KW-0963">Cytoplasm</keyword>
<reference evidence="12" key="2">
    <citation type="submission" date="2007-04" db="EMBL/GenBank/DDBJ databases">
        <title>The genome of the human body louse.</title>
        <authorList>
            <consortium name="The Human Body Louse Genome Consortium"/>
            <person name="Kirkness E."/>
            <person name="Walenz B."/>
            <person name="Hass B."/>
            <person name="Bruggner R."/>
            <person name="Strausberg R."/>
        </authorList>
    </citation>
    <scope>NUCLEOTIDE SEQUENCE</scope>
    <source>
        <strain evidence="12">USDA</strain>
    </source>
</reference>
<evidence type="ECO:0000256" key="1">
    <source>
        <dbReference type="ARBA" id="ARBA00003046"/>
    </source>
</evidence>
<comment type="subcellular location">
    <subcellularLocation>
        <location evidence="2">Cytoplasm</location>
        <location evidence="2">Cytoskeleton</location>
    </subcellularLocation>
</comment>
<dbReference type="EMBL" id="AAZO01005191">
    <property type="status" value="NOT_ANNOTATED_CDS"/>
    <property type="molecule type" value="Genomic_DNA"/>
</dbReference>
<comment type="subunit">
    <text evidence="9">Supercomplex made of cofactors A to E. Cofactors A and D function by capturing and stabilizing tubulin in a quasi-native conformation. Cofactor E binds to the cofactor D-tubulin complex; interaction with cofactor C then causes the release of tubulin polypeptides that are committed to the native state.</text>
</comment>
<accession>E0VSZ7</accession>
<proteinExistence type="inferred from homology"/>
<organism>
    <name type="scientific">Pediculus humanus subsp. corporis</name>
    <name type="common">Body louse</name>
    <dbReference type="NCBI Taxonomy" id="121224"/>
    <lineage>
        <taxon>Eukaryota</taxon>
        <taxon>Metazoa</taxon>
        <taxon>Ecdysozoa</taxon>
        <taxon>Arthropoda</taxon>
        <taxon>Hexapoda</taxon>
        <taxon>Insecta</taxon>
        <taxon>Pterygota</taxon>
        <taxon>Neoptera</taxon>
        <taxon>Paraneoptera</taxon>
        <taxon>Psocodea</taxon>
        <taxon>Troctomorpha</taxon>
        <taxon>Phthiraptera</taxon>
        <taxon>Anoplura</taxon>
        <taxon>Pediculidae</taxon>
        <taxon>Pediculus</taxon>
    </lineage>
</organism>
<dbReference type="PANTHER" id="PTHR21500:SF0">
    <property type="entry name" value="TUBULIN-SPECIFIC CHAPERONE A"/>
    <property type="match status" value="1"/>
</dbReference>
<dbReference type="Gene3D" id="1.20.58.90">
    <property type="match status" value="1"/>
</dbReference>
<keyword evidence="14" id="KW-1185">Reference proteome</keyword>
<dbReference type="GO" id="GO:0007023">
    <property type="term" value="P:post-chaperonin tubulin folding pathway"/>
    <property type="evidence" value="ECO:0007669"/>
    <property type="project" value="InterPro"/>
</dbReference>
<evidence type="ECO:0000256" key="10">
    <source>
        <dbReference type="ARBA" id="ARBA00030183"/>
    </source>
</evidence>
<dbReference type="HOGENOM" id="CLU_027959_0_0_1"/>
<evidence type="ECO:0000256" key="5">
    <source>
        <dbReference type="ARBA" id="ARBA00022490"/>
    </source>
</evidence>
<evidence type="ECO:0000256" key="3">
    <source>
        <dbReference type="ARBA" id="ARBA00006806"/>
    </source>
</evidence>
<keyword evidence="8" id="KW-0206">Cytoskeleton</keyword>
<dbReference type="Pfam" id="PF16021">
    <property type="entry name" value="PDCD7"/>
    <property type="match status" value="1"/>
</dbReference>
<dbReference type="OrthoDB" id="296187at2759"/>
<dbReference type="KEGG" id="phu:Phum_PHUM424700"/>
<evidence type="ECO:0000256" key="11">
    <source>
        <dbReference type="ARBA" id="ARBA00032990"/>
    </source>
</evidence>